<comment type="similarity">
    <text evidence="1">Belongs to the HicA mRNA interferase family.</text>
</comment>
<accession>A0A552E1Z7</accession>
<dbReference type="Pfam" id="PF07927">
    <property type="entry name" value="HicA_toxin"/>
    <property type="match status" value="1"/>
</dbReference>
<keyword evidence="5" id="KW-0378">Hydrolase</keyword>
<evidence type="ECO:0000313" key="9">
    <source>
        <dbReference type="Proteomes" id="UP000319313"/>
    </source>
</evidence>
<comment type="caution">
    <text evidence="8">The sequence shown here is derived from an EMBL/GenBank/DDBJ whole genome shotgun (WGS) entry which is preliminary data.</text>
</comment>
<name>A0A552E1Z7_MICAE</name>
<dbReference type="Gene3D" id="3.30.920.30">
    <property type="entry name" value="Hypothetical protein"/>
    <property type="match status" value="1"/>
</dbReference>
<keyword evidence="3" id="KW-0540">Nuclease</keyword>
<gene>
    <name evidence="8" type="ORF">EWV81_05255</name>
</gene>
<evidence type="ECO:0000256" key="7">
    <source>
        <dbReference type="ARBA" id="ARBA00023016"/>
    </source>
</evidence>
<protein>
    <submittedName>
        <fullName evidence="8">Type II toxin-antitoxin system HicA family toxin</fullName>
    </submittedName>
</protein>
<reference evidence="8 9" key="1">
    <citation type="submission" date="2019-01" db="EMBL/GenBank/DDBJ databases">
        <title>Coherence of Microcystis species and biogeography revealed through population genomics.</title>
        <authorList>
            <person name="Perez-Carrascal O.M."/>
            <person name="Terrat Y."/>
            <person name="Giani A."/>
            <person name="Fortin N."/>
            <person name="Tromas N."/>
            <person name="Shapiro B.J."/>
        </authorList>
    </citation>
    <scope>NUCLEOTIDE SEQUENCE [LARGE SCALE GENOMIC DNA]</scope>
    <source>
        <strain evidence="8">Ma_SC_T_19800800_S464</strain>
    </source>
</reference>
<evidence type="ECO:0000256" key="4">
    <source>
        <dbReference type="ARBA" id="ARBA00022759"/>
    </source>
</evidence>
<dbReference type="Proteomes" id="UP000319313">
    <property type="component" value="Unassembled WGS sequence"/>
</dbReference>
<evidence type="ECO:0000256" key="3">
    <source>
        <dbReference type="ARBA" id="ARBA00022722"/>
    </source>
</evidence>
<dbReference type="InterPro" id="IPR038570">
    <property type="entry name" value="HicA_sf"/>
</dbReference>
<dbReference type="InterPro" id="IPR012933">
    <property type="entry name" value="HicA_mRNA_interferase"/>
</dbReference>
<proteinExistence type="inferred from homology"/>
<keyword evidence="6" id="KW-0694">RNA-binding</keyword>
<evidence type="ECO:0000313" key="8">
    <source>
        <dbReference type="EMBL" id="TRU28433.1"/>
    </source>
</evidence>
<evidence type="ECO:0000256" key="6">
    <source>
        <dbReference type="ARBA" id="ARBA00022884"/>
    </source>
</evidence>
<keyword evidence="4" id="KW-0255">Endonuclease</keyword>
<dbReference type="EMBL" id="SFBL01000039">
    <property type="protein sequence ID" value="TRU28433.1"/>
    <property type="molecule type" value="Genomic_DNA"/>
</dbReference>
<sequence>MSRLNPCKRRDFIKKLRKLGFEQPRSGTRHQFMIYQQYRLTIPSNSEYSVPQLKMMIKEVENIMSREITIDEWNEL</sequence>
<dbReference type="GO" id="GO:0003729">
    <property type="term" value="F:mRNA binding"/>
    <property type="evidence" value="ECO:0007669"/>
    <property type="project" value="InterPro"/>
</dbReference>
<evidence type="ECO:0000256" key="2">
    <source>
        <dbReference type="ARBA" id="ARBA00022649"/>
    </source>
</evidence>
<organism evidence="8 9">
    <name type="scientific">Microcystis aeruginosa Ma_SC_T_19800800_S464</name>
    <dbReference type="NCBI Taxonomy" id="2486257"/>
    <lineage>
        <taxon>Bacteria</taxon>
        <taxon>Bacillati</taxon>
        <taxon>Cyanobacteriota</taxon>
        <taxon>Cyanophyceae</taxon>
        <taxon>Oscillatoriophycideae</taxon>
        <taxon>Chroococcales</taxon>
        <taxon>Microcystaceae</taxon>
        <taxon>Microcystis</taxon>
    </lineage>
</organism>
<keyword evidence="2" id="KW-1277">Toxin-antitoxin system</keyword>
<dbReference type="SUPFAM" id="SSF54786">
    <property type="entry name" value="YcfA/nrd intein domain"/>
    <property type="match status" value="1"/>
</dbReference>
<dbReference type="GO" id="GO:0004519">
    <property type="term" value="F:endonuclease activity"/>
    <property type="evidence" value="ECO:0007669"/>
    <property type="project" value="UniProtKB-KW"/>
</dbReference>
<dbReference type="AlphaFoldDB" id="A0A552E1Z7"/>
<evidence type="ECO:0000256" key="5">
    <source>
        <dbReference type="ARBA" id="ARBA00022801"/>
    </source>
</evidence>
<dbReference type="GO" id="GO:0016787">
    <property type="term" value="F:hydrolase activity"/>
    <property type="evidence" value="ECO:0007669"/>
    <property type="project" value="UniProtKB-KW"/>
</dbReference>
<keyword evidence="7" id="KW-0346">Stress response</keyword>
<evidence type="ECO:0000256" key="1">
    <source>
        <dbReference type="ARBA" id="ARBA00006620"/>
    </source>
</evidence>